<feature type="region of interest" description="Disordered" evidence="1">
    <location>
        <begin position="187"/>
        <end position="209"/>
    </location>
</feature>
<sequence>MNRTHIALLSALGVAAIAVSGCGSDEPDVIAGLESSAPAPAAPGTTDQGAPDAGGGGGPVTSPGTALRIGQRAVVPFKYGSKTGTIAITVTAIEQGDQAAFSARFGARANGMVPYYIRYSIENVGGTDLSSSSAPLLRAIGPDGRSTGVGVIGDLPACERGRATDQFTSAGAKYEACRLQAARQGGEVAGAEYDESEGGYRDSPIVWKK</sequence>
<feature type="compositionally biased region" description="Low complexity" evidence="1">
    <location>
        <begin position="37"/>
        <end position="51"/>
    </location>
</feature>
<feature type="region of interest" description="Disordered" evidence="1">
    <location>
        <begin position="30"/>
        <end position="65"/>
    </location>
</feature>
<reference evidence="2 3" key="1">
    <citation type="submission" date="2020-06" db="EMBL/GenBank/DDBJ databases">
        <title>Actinomadura xiongansis sp. nov., isolated from soil of Baiyangdian.</title>
        <authorList>
            <person name="Zhang X."/>
        </authorList>
    </citation>
    <scope>NUCLEOTIDE SEQUENCE [LARGE SCALE GENOMIC DNA]</scope>
    <source>
        <strain evidence="2 3">HBUM206468</strain>
    </source>
</reference>
<evidence type="ECO:0000313" key="3">
    <source>
        <dbReference type="Proteomes" id="UP000805614"/>
    </source>
</evidence>
<gene>
    <name evidence="2" type="ORF">HKK74_12070</name>
</gene>
<evidence type="ECO:0008006" key="4">
    <source>
        <dbReference type="Google" id="ProtNLM"/>
    </source>
</evidence>
<comment type="caution">
    <text evidence="2">The sequence shown here is derived from an EMBL/GenBank/DDBJ whole genome shotgun (WGS) entry which is preliminary data.</text>
</comment>
<dbReference type="EMBL" id="JABVEC010000007">
    <property type="protein sequence ID" value="MBC6466231.1"/>
    <property type="molecule type" value="Genomic_DNA"/>
</dbReference>
<evidence type="ECO:0000256" key="1">
    <source>
        <dbReference type="SAM" id="MobiDB-lite"/>
    </source>
</evidence>
<accession>A0ABR7LN06</accession>
<organism evidence="2 3">
    <name type="scientific">Actinomadura alba</name>
    <dbReference type="NCBI Taxonomy" id="406431"/>
    <lineage>
        <taxon>Bacteria</taxon>
        <taxon>Bacillati</taxon>
        <taxon>Actinomycetota</taxon>
        <taxon>Actinomycetes</taxon>
        <taxon>Streptosporangiales</taxon>
        <taxon>Thermomonosporaceae</taxon>
        <taxon>Actinomadura</taxon>
    </lineage>
</organism>
<keyword evidence="3" id="KW-1185">Reference proteome</keyword>
<proteinExistence type="predicted"/>
<protein>
    <recommendedName>
        <fullName evidence="4">Lipoprotein</fullName>
    </recommendedName>
</protein>
<evidence type="ECO:0000313" key="2">
    <source>
        <dbReference type="EMBL" id="MBC6466231.1"/>
    </source>
</evidence>
<dbReference type="PROSITE" id="PS51257">
    <property type="entry name" value="PROKAR_LIPOPROTEIN"/>
    <property type="match status" value="1"/>
</dbReference>
<name>A0ABR7LN06_9ACTN</name>
<dbReference type="Proteomes" id="UP000805614">
    <property type="component" value="Unassembled WGS sequence"/>
</dbReference>